<reference evidence="4 5" key="1">
    <citation type="submission" date="2016-10" db="EMBL/GenBank/DDBJ databases">
        <authorList>
            <person name="de Groot N.N."/>
        </authorList>
    </citation>
    <scope>NUCLEOTIDE SEQUENCE [LARGE SCALE GENOMIC DNA]</scope>
    <source>
        <strain evidence="4 5">DSM 12992</strain>
    </source>
</reference>
<dbReference type="AlphaFoldDB" id="A0A1I1MI87"/>
<evidence type="ECO:0000313" key="5">
    <source>
        <dbReference type="Proteomes" id="UP000199263"/>
    </source>
</evidence>
<organism evidence="4 5">
    <name type="scientific">Clostridium uliginosum</name>
    <dbReference type="NCBI Taxonomy" id="119641"/>
    <lineage>
        <taxon>Bacteria</taxon>
        <taxon>Bacillati</taxon>
        <taxon>Bacillota</taxon>
        <taxon>Clostridia</taxon>
        <taxon>Eubacteriales</taxon>
        <taxon>Clostridiaceae</taxon>
        <taxon>Clostridium</taxon>
    </lineage>
</organism>
<proteinExistence type="predicted"/>
<evidence type="ECO:0000259" key="3">
    <source>
        <dbReference type="PROSITE" id="PS51186"/>
    </source>
</evidence>
<dbReference type="GO" id="GO:0016747">
    <property type="term" value="F:acyltransferase activity, transferring groups other than amino-acyl groups"/>
    <property type="evidence" value="ECO:0007669"/>
    <property type="project" value="InterPro"/>
</dbReference>
<evidence type="ECO:0000256" key="2">
    <source>
        <dbReference type="ARBA" id="ARBA00023315"/>
    </source>
</evidence>
<dbReference type="PANTHER" id="PTHR43420">
    <property type="entry name" value="ACETYLTRANSFERASE"/>
    <property type="match status" value="1"/>
</dbReference>
<dbReference type="Gene3D" id="3.40.630.30">
    <property type="match status" value="1"/>
</dbReference>
<name>A0A1I1MI87_9CLOT</name>
<keyword evidence="2" id="KW-0012">Acyltransferase</keyword>
<dbReference type="InterPro" id="IPR050680">
    <property type="entry name" value="YpeA/RimI_acetyltransf"/>
</dbReference>
<dbReference type="PROSITE" id="PS51186">
    <property type="entry name" value="GNAT"/>
    <property type="match status" value="1"/>
</dbReference>
<feature type="domain" description="N-acetyltransferase" evidence="3">
    <location>
        <begin position="3"/>
        <end position="170"/>
    </location>
</feature>
<evidence type="ECO:0000256" key="1">
    <source>
        <dbReference type="ARBA" id="ARBA00022679"/>
    </source>
</evidence>
<dbReference type="RefSeq" id="WP_090090980.1">
    <property type="nucleotide sequence ID" value="NZ_FOMG01000011.1"/>
</dbReference>
<keyword evidence="5" id="KW-1185">Reference proteome</keyword>
<dbReference type="EMBL" id="FOMG01000011">
    <property type="protein sequence ID" value="SFC85204.1"/>
    <property type="molecule type" value="Genomic_DNA"/>
</dbReference>
<dbReference type="PANTHER" id="PTHR43420:SF46">
    <property type="entry name" value="ACETYLTRANSFERASE"/>
    <property type="match status" value="1"/>
</dbReference>
<dbReference type="InterPro" id="IPR000182">
    <property type="entry name" value="GNAT_dom"/>
</dbReference>
<evidence type="ECO:0000313" key="4">
    <source>
        <dbReference type="EMBL" id="SFC85204.1"/>
    </source>
</evidence>
<accession>A0A1I1MI87</accession>
<sequence>MKNEFRLANKKDIDNILSIFFSAVENMKNLGINQWDELYPNEDVIRNDIENNKMYILTINDTPVATIVMNEEHDKEYNDLNWKYDFKEASGKVSIIHRVCVDPNIQGKGIGKKIVMLGEEELIKQGYCAIRLDAFSQNPFALKLYSCLNYLYVGDVQFRKGKFHCFEKKL</sequence>
<keyword evidence="1 4" id="KW-0808">Transferase</keyword>
<dbReference type="InterPro" id="IPR016181">
    <property type="entry name" value="Acyl_CoA_acyltransferase"/>
</dbReference>
<dbReference type="OrthoDB" id="9796381at2"/>
<dbReference type="Pfam" id="PF00583">
    <property type="entry name" value="Acetyltransf_1"/>
    <property type="match status" value="1"/>
</dbReference>
<dbReference type="CDD" id="cd04301">
    <property type="entry name" value="NAT_SF"/>
    <property type="match status" value="1"/>
</dbReference>
<dbReference type="STRING" id="119641.SAMN05421842_11119"/>
<dbReference type="Proteomes" id="UP000199263">
    <property type="component" value="Unassembled WGS sequence"/>
</dbReference>
<gene>
    <name evidence="4" type="ORF">SAMN05421842_11119</name>
</gene>
<dbReference type="SUPFAM" id="SSF55729">
    <property type="entry name" value="Acyl-CoA N-acyltransferases (Nat)"/>
    <property type="match status" value="1"/>
</dbReference>
<protein>
    <submittedName>
        <fullName evidence="4">Acetyltransferase (GNAT) domain-containing protein</fullName>
    </submittedName>
</protein>